<feature type="compositionally biased region" description="Low complexity" evidence="1">
    <location>
        <begin position="210"/>
        <end position="220"/>
    </location>
</feature>
<dbReference type="RefSeq" id="XP_066072844.1">
    <property type="nucleotide sequence ID" value="XM_066216747.1"/>
</dbReference>
<dbReference type="Proteomes" id="UP001355207">
    <property type="component" value="Chromosome 1"/>
</dbReference>
<organism evidence="2 3">
    <name type="scientific">Kwoniella dendrophila CBS 6074</name>
    <dbReference type="NCBI Taxonomy" id="1295534"/>
    <lineage>
        <taxon>Eukaryota</taxon>
        <taxon>Fungi</taxon>
        <taxon>Dikarya</taxon>
        <taxon>Basidiomycota</taxon>
        <taxon>Agaricomycotina</taxon>
        <taxon>Tremellomycetes</taxon>
        <taxon>Tremellales</taxon>
        <taxon>Cryptococcaceae</taxon>
        <taxon>Kwoniella</taxon>
    </lineage>
</organism>
<keyword evidence="3" id="KW-1185">Reference proteome</keyword>
<feature type="region of interest" description="Disordered" evidence="1">
    <location>
        <begin position="158"/>
        <end position="187"/>
    </location>
</feature>
<feature type="compositionally biased region" description="Basic and acidic residues" evidence="1">
    <location>
        <begin position="164"/>
        <end position="185"/>
    </location>
</feature>
<proteinExistence type="predicted"/>
<sequence>MSTSASPSLGGPSTPLYRIQIHSSVSSHLSTELSSLQTLLLRARDQHRTQLFLRRMYEVLRIGKALLTYIKDAPSDDQQKWEKRKLRGERLVNCTIKSLFTAQRLTSQVIELHHFLPLQTSVLAIYARLFTITLNIANGLGMDLERLISSGGIMSKSKLKQKNTKGDVKADNGIRTDQRESKPNKQDIIAEMGLSGVEVELGEKVERMVSTSATPSASSSEPKLTGLLDKSESRANSPKFSRNNSSDMRSAQRSDKTSSHLFSITNDDTAEEDMRKRSKASQALEETPDVISSSTPSTVDTIKKKKKKRPLDMDVIFEKTENPKNKQTFELTDSAINGPIKQIKKSQTTEKQNELALLGDDTSQVKKKVKTKKKKDTMDDIFGF</sequence>
<protein>
    <recommendedName>
        <fullName evidence="4">Nucleolus and neural progenitor protein-like N-terminal domain-containing protein</fullName>
    </recommendedName>
</protein>
<name>A0AAX4JL22_9TREE</name>
<accession>A0AAX4JL22</accession>
<feature type="compositionally biased region" description="Polar residues" evidence="1">
    <location>
        <begin position="234"/>
        <end position="249"/>
    </location>
</feature>
<dbReference type="GeneID" id="91091624"/>
<dbReference type="AlphaFoldDB" id="A0AAX4JL22"/>
<reference evidence="2 3" key="1">
    <citation type="submission" date="2024-01" db="EMBL/GenBank/DDBJ databases">
        <title>Comparative genomics of Cryptococcus and Kwoniella reveals pathogenesis evolution and contrasting modes of karyotype evolution via chromosome fusion or intercentromeric recombination.</title>
        <authorList>
            <person name="Coelho M.A."/>
            <person name="David-Palma M."/>
            <person name="Shea T."/>
            <person name="Bowers K."/>
            <person name="McGinley-Smith S."/>
            <person name="Mohammad A.W."/>
            <person name="Gnirke A."/>
            <person name="Yurkov A.M."/>
            <person name="Nowrousian M."/>
            <person name="Sun S."/>
            <person name="Cuomo C.A."/>
            <person name="Heitman J."/>
        </authorList>
    </citation>
    <scope>NUCLEOTIDE SEQUENCE [LARGE SCALE GENOMIC DNA]</scope>
    <source>
        <strain evidence="2 3">CBS 6074</strain>
    </source>
</reference>
<dbReference type="EMBL" id="CP144098">
    <property type="protein sequence ID" value="WWC86081.1"/>
    <property type="molecule type" value="Genomic_DNA"/>
</dbReference>
<evidence type="ECO:0008006" key="4">
    <source>
        <dbReference type="Google" id="ProtNLM"/>
    </source>
</evidence>
<gene>
    <name evidence="2" type="ORF">L201_000952</name>
</gene>
<evidence type="ECO:0000313" key="3">
    <source>
        <dbReference type="Proteomes" id="UP001355207"/>
    </source>
</evidence>
<evidence type="ECO:0000256" key="1">
    <source>
        <dbReference type="SAM" id="MobiDB-lite"/>
    </source>
</evidence>
<feature type="region of interest" description="Disordered" evidence="1">
    <location>
        <begin position="208"/>
        <end position="308"/>
    </location>
</feature>
<feature type="compositionally biased region" description="Polar residues" evidence="1">
    <location>
        <begin position="290"/>
        <end position="300"/>
    </location>
</feature>
<evidence type="ECO:0000313" key="2">
    <source>
        <dbReference type="EMBL" id="WWC86081.1"/>
    </source>
</evidence>